<feature type="domain" description="MOSC" evidence="1">
    <location>
        <begin position="28"/>
        <end position="159"/>
    </location>
</feature>
<keyword evidence="3" id="KW-1185">Reference proteome</keyword>
<dbReference type="Proteomes" id="UP000281975">
    <property type="component" value="Unassembled WGS sequence"/>
</dbReference>
<sequence length="163" mass="17794">MSDLFRLLQRHARPGRLEWLGVRPGRRAPMSEPAMIRAVAGHGLEGDHHASPGGKRQVTLIQFEHLPVIAALSGHDTVPLPWLRRNLAISGLNLLATRGQQLQIGDEVVLEITGPCAPCRRMEEYLGRGGYNAVRGHGGMTARILRGGRLQRGDRVTPLPGEA</sequence>
<organism evidence="2 3">
    <name type="scientific">Kushneria sinocarnis</name>
    <dbReference type="NCBI Taxonomy" id="595502"/>
    <lineage>
        <taxon>Bacteria</taxon>
        <taxon>Pseudomonadati</taxon>
        <taxon>Pseudomonadota</taxon>
        <taxon>Gammaproteobacteria</taxon>
        <taxon>Oceanospirillales</taxon>
        <taxon>Halomonadaceae</taxon>
        <taxon>Kushneria</taxon>
    </lineage>
</organism>
<dbReference type="PANTHER" id="PTHR36930">
    <property type="entry name" value="METAL-SULFUR CLUSTER BIOSYNTHESIS PROTEINS YUAD-RELATED"/>
    <property type="match status" value="1"/>
</dbReference>
<gene>
    <name evidence="2" type="ORF">C7446_3012</name>
</gene>
<evidence type="ECO:0000313" key="2">
    <source>
        <dbReference type="EMBL" id="RKQ95827.1"/>
    </source>
</evidence>
<dbReference type="PANTHER" id="PTHR36930:SF1">
    <property type="entry name" value="MOSC DOMAIN-CONTAINING PROTEIN"/>
    <property type="match status" value="1"/>
</dbReference>
<dbReference type="InterPro" id="IPR052716">
    <property type="entry name" value="MOSC_domain"/>
</dbReference>
<dbReference type="RefSeq" id="WP_121173911.1">
    <property type="nucleotide sequence ID" value="NZ_RBIN01000010.1"/>
</dbReference>
<dbReference type="GO" id="GO:0003824">
    <property type="term" value="F:catalytic activity"/>
    <property type="evidence" value="ECO:0007669"/>
    <property type="project" value="InterPro"/>
</dbReference>
<dbReference type="InterPro" id="IPR011037">
    <property type="entry name" value="Pyrv_Knase-like_insert_dom_sf"/>
</dbReference>
<accession>A0A420WSU2</accession>
<reference evidence="2 3" key="1">
    <citation type="submission" date="2018-10" db="EMBL/GenBank/DDBJ databases">
        <title>Genomic Encyclopedia of Type Strains, Phase IV (KMG-IV): sequencing the most valuable type-strain genomes for metagenomic binning, comparative biology and taxonomic classification.</title>
        <authorList>
            <person name="Goeker M."/>
        </authorList>
    </citation>
    <scope>NUCLEOTIDE SEQUENCE [LARGE SCALE GENOMIC DNA]</scope>
    <source>
        <strain evidence="2 3">DSM 23229</strain>
    </source>
</reference>
<name>A0A420WSU2_9GAMM</name>
<dbReference type="InterPro" id="IPR005302">
    <property type="entry name" value="MoCF_Sase_C"/>
</dbReference>
<dbReference type="Gene3D" id="2.40.33.20">
    <property type="entry name" value="PK beta-barrel domain-like"/>
    <property type="match status" value="1"/>
</dbReference>
<dbReference type="GO" id="GO:0030151">
    <property type="term" value="F:molybdenum ion binding"/>
    <property type="evidence" value="ECO:0007669"/>
    <property type="project" value="InterPro"/>
</dbReference>
<dbReference type="Pfam" id="PF03473">
    <property type="entry name" value="MOSC"/>
    <property type="match status" value="1"/>
</dbReference>
<evidence type="ECO:0000313" key="3">
    <source>
        <dbReference type="Proteomes" id="UP000281975"/>
    </source>
</evidence>
<dbReference type="GO" id="GO:0030170">
    <property type="term" value="F:pyridoxal phosphate binding"/>
    <property type="evidence" value="ECO:0007669"/>
    <property type="project" value="InterPro"/>
</dbReference>
<proteinExistence type="predicted"/>
<dbReference type="PROSITE" id="PS51340">
    <property type="entry name" value="MOSC"/>
    <property type="match status" value="1"/>
</dbReference>
<dbReference type="EMBL" id="RBIN01000010">
    <property type="protein sequence ID" value="RKQ95827.1"/>
    <property type="molecule type" value="Genomic_DNA"/>
</dbReference>
<dbReference type="OrthoDB" id="1550913at2"/>
<protein>
    <submittedName>
        <fullName evidence="2">MOSC domain-containing protein YiiM</fullName>
    </submittedName>
</protein>
<dbReference type="AlphaFoldDB" id="A0A420WSU2"/>
<evidence type="ECO:0000259" key="1">
    <source>
        <dbReference type="PROSITE" id="PS51340"/>
    </source>
</evidence>
<dbReference type="SUPFAM" id="SSF50800">
    <property type="entry name" value="PK beta-barrel domain-like"/>
    <property type="match status" value="1"/>
</dbReference>
<comment type="caution">
    <text evidence="2">The sequence shown here is derived from an EMBL/GenBank/DDBJ whole genome shotgun (WGS) entry which is preliminary data.</text>
</comment>